<sequence>MADAIRRSGFKYLHEVRGHRSCINALAFSRGSGQWMASGGDDMRIHVRDVFDYDPYRRGTSETSLYRTHARLLGHTSNIFSLSWSADNRFLFSGGNDQQVLCYDLNYGETPAYTVRAGAERRFPDTVVSAHEAGIREVSSHPTNPNLLLSSSDCGELFLVDLRLPDTHVAGYGYFPAQIASAQWNPNSCDGRTFAVATVCEPKAGVALFDMRKIFRDQTSYVDLDDSLVRYASELCVKRPSHGTAVRRMETTGAQFDPSGRFLVADVSLFHPVLYAIGSPEPLATMSSLQRYPHMSPCLPKPAPVSLDKYAGYRNSCTVKRGSFGFESQTGHLYYVTGSDDFRAYGWEIPPVEELVARRESMSFSSWLGDDKKGVDRVWFRTEDADNQPHVVCPPDLDTPSFTLEGSRSIVNSALCHPTLPMIATAGIERVVRLHFATPASIEHTAEDYDATRPKTRSRVRAVNTAAVVRAIRRSHRLGLDSDPESEMSVEDTETNGDVPPPSAEPGAPQRSPAAHGADGQRTAAELADEEAIALFDELLREEESRTLFSTDPYLDSSDEASSSASDTDSASPLASVHSVEEDDE</sequence>
<feature type="region of interest" description="Disordered" evidence="4">
    <location>
        <begin position="547"/>
        <end position="585"/>
    </location>
</feature>
<proteinExistence type="predicted"/>
<dbReference type="Gene3D" id="2.130.10.10">
    <property type="entry name" value="YVTN repeat-like/Quinoprotein amine dehydrogenase"/>
    <property type="match status" value="1"/>
</dbReference>
<evidence type="ECO:0000256" key="2">
    <source>
        <dbReference type="ARBA" id="ARBA00022737"/>
    </source>
</evidence>
<dbReference type="InterPro" id="IPR045151">
    <property type="entry name" value="DCAF8"/>
</dbReference>
<gene>
    <name evidence="5" type="ORF">MBRA1_001831</name>
</gene>
<feature type="compositionally biased region" description="Acidic residues" evidence="4">
    <location>
        <begin position="482"/>
        <end position="495"/>
    </location>
</feature>
<dbReference type="PANTHER" id="PTHR15574:SF40">
    <property type="entry name" value="WD AND TETRATRICOPEPTIDE REPEATS PROTEIN 1"/>
    <property type="match status" value="1"/>
</dbReference>
<dbReference type="EMBL" id="CP119952">
    <property type="protein sequence ID" value="WFC95184.1"/>
    <property type="molecule type" value="Genomic_DNA"/>
</dbReference>
<evidence type="ECO:0000313" key="6">
    <source>
        <dbReference type="Proteomes" id="UP001216638"/>
    </source>
</evidence>
<keyword evidence="6" id="KW-1185">Reference proteome</keyword>
<dbReference type="InterPro" id="IPR036322">
    <property type="entry name" value="WD40_repeat_dom_sf"/>
</dbReference>
<dbReference type="SMART" id="SM00320">
    <property type="entry name" value="WD40"/>
    <property type="match status" value="4"/>
</dbReference>
<dbReference type="Pfam" id="PF00400">
    <property type="entry name" value="WD40"/>
    <property type="match status" value="2"/>
</dbReference>
<evidence type="ECO:0000256" key="1">
    <source>
        <dbReference type="ARBA" id="ARBA00022574"/>
    </source>
</evidence>
<feature type="compositionally biased region" description="Low complexity" evidence="4">
    <location>
        <begin position="560"/>
        <end position="576"/>
    </location>
</feature>
<dbReference type="PROSITE" id="PS50082">
    <property type="entry name" value="WD_REPEATS_2"/>
    <property type="match status" value="1"/>
</dbReference>
<organism evidence="5 6">
    <name type="scientific">Malassezia brasiliensis</name>
    <dbReference type="NCBI Taxonomy" id="1821822"/>
    <lineage>
        <taxon>Eukaryota</taxon>
        <taxon>Fungi</taxon>
        <taxon>Dikarya</taxon>
        <taxon>Basidiomycota</taxon>
        <taxon>Ustilaginomycotina</taxon>
        <taxon>Malasseziomycetes</taxon>
        <taxon>Malasseziales</taxon>
        <taxon>Malasseziaceae</taxon>
        <taxon>Malassezia</taxon>
    </lineage>
</organism>
<dbReference type="GO" id="GO:0080008">
    <property type="term" value="C:Cul4-RING E3 ubiquitin ligase complex"/>
    <property type="evidence" value="ECO:0007669"/>
    <property type="project" value="TreeGrafter"/>
</dbReference>
<evidence type="ECO:0000313" key="5">
    <source>
        <dbReference type="EMBL" id="WFC95184.1"/>
    </source>
</evidence>
<dbReference type="PROSITE" id="PS50294">
    <property type="entry name" value="WD_REPEATS_REGION"/>
    <property type="match status" value="1"/>
</dbReference>
<feature type="repeat" description="WD" evidence="3">
    <location>
        <begin position="72"/>
        <end position="113"/>
    </location>
</feature>
<evidence type="ECO:0000256" key="4">
    <source>
        <dbReference type="SAM" id="MobiDB-lite"/>
    </source>
</evidence>
<dbReference type="Proteomes" id="UP001216638">
    <property type="component" value="Chromosome 2"/>
</dbReference>
<dbReference type="InterPro" id="IPR015943">
    <property type="entry name" value="WD40/YVTN_repeat-like_dom_sf"/>
</dbReference>
<feature type="region of interest" description="Disordered" evidence="4">
    <location>
        <begin position="475"/>
        <end position="529"/>
    </location>
</feature>
<dbReference type="GO" id="GO:0045717">
    <property type="term" value="P:negative regulation of fatty acid biosynthetic process"/>
    <property type="evidence" value="ECO:0007669"/>
    <property type="project" value="TreeGrafter"/>
</dbReference>
<dbReference type="GO" id="GO:0005737">
    <property type="term" value="C:cytoplasm"/>
    <property type="evidence" value="ECO:0007669"/>
    <property type="project" value="TreeGrafter"/>
</dbReference>
<name>A0AAF0DWB1_9BASI</name>
<dbReference type="InterPro" id="IPR001680">
    <property type="entry name" value="WD40_rpt"/>
</dbReference>
<dbReference type="AlphaFoldDB" id="A0AAF0DWB1"/>
<protein>
    <submittedName>
        <fullName evidence="5">Uncharacterized protein</fullName>
    </submittedName>
</protein>
<keyword evidence="1 3" id="KW-0853">WD repeat</keyword>
<keyword evidence="2" id="KW-0677">Repeat</keyword>
<evidence type="ECO:0000256" key="3">
    <source>
        <dbReference type="PROSITE-ProRule" id="PRU00221"/>
    </source>
</evidence>
<accession>A0AAF0DWB1</accession>
<dbReference type="SUPFAM" id="SSF50978">
    <property type="entry name" value="WD40 repeat-like"/>
    <property type="match status" value="1"/>
</dbReference>
<reference evidence="5" key="1">
    <citation type="submission" date="2023-03" db="EMBL/GenBank/DDBJ databases">
        <title>Mating type loci evolution in Malassezia.</title>
        <authorList>
            <person name="Coelho M.A."/>
        </authorList>
    </citation>
    <scope>NUCLEOTIDE SEQUENCE</scope>
    <source>
        <strain evidence="5">CBS 14135</strain>
    </source>
</reference>
<dbReference type="PANTHER" id="PTHR15574">
    <property type="entry name" value="WD REPEAT DOMAIN-CONTAINING FAMILY"/>
    <property type="match status" value="1"/>
</dbReference>